<sequence>MKRLLLTLLASGVALAAGAGTAQAESYSNSHSGSCSDTVDGWGYFYAYTYQYAYISNNKIESESHSFSFSGFLDGGEDAELLKGKDRKWLIYRSGDFDLAVPYVSDAGLFARDNRDRDNEWVKLCDY</sequence>
<organism evidence="2 3">
    <name type="scientific">Nocardia xishanensis</name>
    <dbReference type="NCBI Taxonomy" id="238964"/>
    <lineage>
        <taxon>Bacteria</taxon>
        <taxon>Bacillati</taxon>
        <taxon>Actinomycetota</taxon>
        <taxon>Actinomycetes</taxon>
        <taxon>Mycobacteriales</taxon>
        <taxon>Nocardiaceae</taxon>
        <taxon>Nocardia</taxon>
    </lineage>
</organism>
<dbReference type="EMBL" id="JBIRYO010000001">
    <property type="protein sequence ID" value="MFI2471770.1"/>
    <property type="molecule type" value="Genomic_DNA"/>
</dbReference>
<dbReference type="RefSeq" id="WP_397090266.1">
    <property type="nucleotide sequence ID" value="NZ_JBIRYO010000001.1"/>
</dbReference>
<gene>
    <name evidence="2" type="ORF">ACH49W_00185</name>
</gene>
<protein>
    <recommendedName>
        <fullName evidence="4">Secreted protein</fullName>
    </recommendedName>
</protein>
<proteinExistence type="predicted"/>
<dbReference type="Proteomes" id="UP001611415">
    <property type="component" value="Unassembled WGS sequence"/>
</dbReference>
<evidence type="ECO:0000313" key="2">
    <source>
        <dbReference type="EMBL" id="MFI2471770.1"/>
    </source>
</evidence>
<feature type="signal peptide" evidence="1">
    <location>
        <begin position="1"/>
        <end position="24"/>
    </location>
</feature>
<comment type="caution">
    <text evidence="2">The sequence shown here is derived from an EMBL/GenBank/DDBJ whole genome shotgun (WGS) entry which is preliminary data.</text>
</comment>
<keyword evidence="1" id="KW-0732">Signal</keyword>
<evidence type="ECO:0000256" key="1">
    <source>
        <dbReference type="SAM" id="SignalP"/>
    </source>
</evidence>
<keyword evidence="3" id="KW-1185">Reference proteome</keyword>
<accession>A0ABW7WRF4</accession>
<feature type="chain" id="PRO_5045499055" description="Secreted protein" evidence="1">
    <location>
        <begin position="25"/>
        <end position="127"/>
    </location>
</feature>
<name>A0ABW7WRF4_9NOCA</name>
<evidence type="ECO:0008006" key="4">
    <source>
        <dbReference type="Google" id="ProtNLM"/>
    </source>
</evidence>
<evidence type="ECO:0000313" key="3">
    <source>
        <dbReference type="Proteomes" id="UP001611415"/>
    </source>
</evidence>
<reference evidence="2 3" key="1">
    <citation type="submission" date="2024-10" db="EMBL/GenBank/DDBJ databases">
        <title>The Natural Products Discovery Center: Release of the First 8490 Sequenced Strains for Exploring Actinobacteria Biosynthetic Diversity.</title>
        <authorList>
            <person name="Kalkreuter E."/>
            <person name="Kautsar S.A."/>
            <person name="Yang D."/>
            <person name="Bader C.D."/>
            <person name="Teijaro C.N."/>
            <person name="Fluegel L."/>
            <person name="Davis C.M."/>
            <person name="Simpson J.R."/>
            <person name="Lauterbach L."/>
            <person name="Steele A.D."/>
            <person name="Gui C."/>
            <person name="Meng S."/>
            <person name="Li G."/>
            <person name="Viehrig K."/>
            <person name="Ye F."/>
            <person name="Su P."/>
            <person name="Kiefer A.F."/>
            <person name="Nichols A."/>
            <person name="Cepeda A.J."/>
            <person name="Yan W."/>
            <person name="Fan B."/>
            <person name="Jiang Y."/>
            <person name="Adhikari A."/>
            <person name="Zheng C.-J."/>
            <person name="Schuster L."/>
            <person name="Cowan T.M."/>
            <person name="Smanski M.J."/>
            <person name="Chevrette M.G."/>
            <person name="De Carvalho L.P.S."/>
            <person name="Shen B."/>
        </authorList>
    </citation>
    <scope>NUCLEOTIDE SEQUENCE [LARGE SCALE GENOMIC DNA]</scope>
    <source>
        <strain evidence="2 3">NPDC019275</strain>
    </source>
</reference>